<keyword evidence="4" id="KW-0378">Hydrolase</keyword>
<dbReference type="PANTHER" id="PTHR42648">
    <property type="entry name" value="TRANSPOSASE, PUTATIVE-RELATED"/>
    <property type="match status" value="1"/>
</dbReference>
<evidence type="ECO:0000313" key="11">
    <source>
        <dbReference type="EMBL" id="GJT51537.1"/>
    </source>
</evidence>
<keyword evidence="8" id="KW-0808">Transferase</keyword>
<proteinExistence type="predicted"/>
<organism evidence="11 12">
    <name type="scientific">Tanacetum coccineum</name>
    <dbReference type="NCBI Taxonomy" id="301880"/>
    <lineage>
        <taxon>Eukaryota</taxon>
        <taxon>Viridiplantae</taxon>
        <taxon>Streptophyta</taxon>
        <taxon>Embryophyta</taxon>
        <taxon>Tracheophyta</taxon>
        <taxon>Spermatophyta</taxon>
        <taxon>Magnoliopsida</taxon>
        <taxon>eudicotyledons</taxon>
        <taxon>Gunneridae</taxon>
        <taxon>Pentapetalae</taxon>
        <taxon>asterids</taxon>
        <taxon>campanulids</taxon>
        <taxon>Asterales</taxon>
        <taxon>Asteraceae</taxon>
        <taxon>Asteroideae</taxon>
        <taxon>Anthemideae</taxon>
        <taxon>Anthemidinae</taxon>
        <taxon>Tanacetum</taxon>
    </lineage>
</organism>
<keyword evidence="7" id="KW-0695">RNA-directed DNA polymerase</keyword>
<dbReference type="InterPro" id="IPR025724">
    <property type="entry name" value="GAG-pre-integrase_dom"/>
</dbReference>
<dbReference type="InterPro" id="IPR001584">
    <property type="entry name" value="Integrase_cat-core"/>
</dbReference>
<dbReference type="Gene3D" id="3.30.420.10">
    <property type="entry name" value="Ribonuclease H-like superfamily/Ribonuclease H"/>
    <property type="match status" value="1"/>
</dbReference>
<evidence type="ECO:0000259" key="10">
    <source>
        <dbReference type="PROSITE" id="PS50994"/>
    </source>
</evidence>
<evidence type="ECO:0000256" key="9">
    <source>
        <dbReference type="ARBA" id="ARBA00023172"/>
    </source>
</evidence>
<reference evidence="11" key="1">
    <citation type="journal article" date="2022" name="Int. J. Mol. Sci.">
        <title>Draft Genome of Tanacetum Coccineum: Genomic Comparison of Closely Related Tanacetum-Family Plants.</title>
        <authorList>
            <person name="Yamashiro T."/>
            <person name="Shiraishi A."/>
            <person name="Nakayama K."/>
            <person name="Satake H."/>
        </authorList>
    </citation>
    <scope>NUCLEOTIDE SEQUENCE</scope>
</reference>
<dbReference type="PANTHER" id="PTHR42648:SF11">
    <property type="entry name" value="TRANSPOSON TY4-P GAG-POL POLYPROTEIN"/>
    <property type="match status" value="1"/>
</dbReference>
<name>A0ABQ5ELX6_9ASTR</name>
<gene>
    <name evidence="11" type="ORF">Tco_0977694</name>
</gene>
<dbReference type="InterPro" id="IPR039537">
    <property type="entry name" value="Retrotran_Ty1/copia-like"/>
</dbReference>
<evidence type="ECO:0000256" key="3">
    <source>
        <dbReference type="ARBA" id="ARBA00022759"/>
    </source>
</evidence>
<feature type="domain" description="Integrase catalytic" evidence="10">
    <location>
        <begin position="33"/>
        <end position="151"/>
    </location>
</feature>
<keyword evidence="5" id="KW-0460">Magnesium</keyword>
<evidence type="ECO:0000256" key="4">
    <source>
        <dbReference type="ARBA" id="ARBA00022801"/>
    </source>
</evidence>
<evidence type="ECO:0000313" key="12">
    <source>
        <dbReference type="Proteomes" id="UP001151760"/>
    </source>
</evidence>
<keyword evidence="8" id="KW-0239">DNA-directed DNA polymerase</keyword>
<keyword evidence="3" id="KW-0255">Endonuclease</keyword>
<sequence length="151" mass="17521">MAKASPTQAWLWHRRLSHLNFDYITLLSKKDIVTGLPKLKYVKDQLCSSCEMSKAKRSSFKKKVIPSSKGRLNLLHMDLCTPEVLKDFLTMIQRNLQAQVITVRTDRGTEFLNKTLHAYFKEEGIEHQTSTPRTQPHQNRNGIVERRTTLL</sequence>
<dbReference type="InterPro" id="IPR012337">
    <property type="entry name" value="RNaseH-like_sf"/>
</dbReference>
<evidence type="ECO:0000256" key="7">
    <source>
        <dbReference type="ARBA" id="ARBA00022918"/>
    </source>
</evidence>
<protein>
    <submittedName>
        <fullName evidence="11">Retrovirus-related pol polyprotein from transposon TNT 1-94</fullName>
    </submittedName>
</protein>
<dbReference type="Pfam" id="PF13976">
    <property type="entry name" value="gag_pre-integrs"/>
    <property type="match status" value="1"/>
</dbReference>
<dbReference type="SUPFAM" id="SSF53098">
    <property type="entry name" value="Ribonuclease H-like"/>
    <property type="match status" value="1"/>
</dbReference>
<comment type="caution">
    <text evidence="11">The sequence shown here is derived from an EMBL/GenBank/DDBJ whole genome shotgun (WGS) entry which is preliminary data.</text>
</comment>
<reference evidence="11" key="2">
    <citation type="submission" date="2022-01" db="EMBL/GenBank/DDBJ databases">
        <authorList>
            <person name="Yamashiro T."/>
            <person name="Shiraishi A."/>
            <person name="Satake H."/>
            <person name="Nakayama K."/>
        </authorList>
    </citation>
    <scope>NUCLEOTIDE SEQUENCE</scope>
</reference>
<dbReference type="EMBL" id="BQNB010016417">
    <property type="protein sequence ID" value="GJT51537.1"/>
    <property type="molecule type" value="Genomic_DNA"/>
</dbReference>
<keyword evidence="9" id="KW-0233">DNA recombination</keyword>
<dbReference type="PROSITE" id="PS50994">
    <property type="entry name" value="INTEGRASE"/>
    <property type="match status" value="1"/>
</dbReference>
<keyword evidence="1" id="KW-0540">Nuclease</keyword>
<keyword evidence="2" id="KW-0479">Metal-binding</keyword>
<evidence type="ECO:0000256" key="6">
    <source>
        <dbReference type="ARBA" id="ARBA00022908"/>
    </source>
</evidence>
<evidence type="ECO:0000256" key="5">
    <source>
        <dbReference type="ARBA" id="ARBA00022842"/>
    </source>
</evidence>
<keyword evidence="6" id="KW-0229">DNA integration</keyword>
<keyword evidence="8" id="KW-0548">Nucleotidyltransferase</keyword>
<evidence type="ECO:0000256" key="8">
    <source>
        <dbReference type="ARBA" id="ARBA00022932"/>
    </source>
</evidence>
<accession>A0ABQ5ELX6</accession>
<evidence type="ECO:0000256" key="2">
    <source>
        <dbReference type="ARBA" id="ARBA00022723"/>
    </source>
</evidence>
<keyword evidence="12" id="KW-1185">Reference proteome</keyword>
<dbReference type="Proteomes" id="UP001151760">
    <property type="component" value="Unassembled WGS sequence"/>
</dbReference>
<evidence type="ECO:0000256" key="1">
    <source>
        <dbReference type="ARBA" id="ARBA00022722"/>
    </source>
</evidence>
<dbReference type="InterPro" id="IPR036397">
    <property type="entry name" value="RNaseH_sf"/>
</dbReference>